<dbReference type="GO" id="GO:0009401">
    <property type="term" value="P:phosphoenolpyruvate-dependent sugar phosphotransferase system"/>
    <property type="evidence" value="ECO:0007669"/>
    <property type="project" value="UniProtKB-KW"/>
</dbReference>
<comment type="function">
    <text evidence="3 17">General (non sugar-specific) component of the phosphoenolpyruvate-dependent sugar phosphotransferase system (sugar PTS). This major carbohydrate active-transport system catalyzes the phosphorylation of incoming sugar substrates concomitantly with their translocation across the cell membrane. Enzyme I transfers the phosphoryl group from phosphoenolpyruvate (PEP) to the phosphoryl carrier protein (HPr).</text>
</comment>
<comment type="caution">
    <text evidence="25">The sequence shown here is derived from an EMBL/GenBank/DDBJ whole genome shotgun (WGS) entry which is preliminary data.</text>
</comment>
<dbReference type="SUPFAM" id="SSF52009">
    <property type="entry name" value="Phosphohistidine domain"/>
    <property type="match status" value="1"/>
</dbReference>
<dbReference type="GO" id="GO:0046872">
    <property type="term" value="F:metal ion binding"/>
    <property type="evidence" value="ECO:0007669"/>
    <property type="project" value="UniProtKB-KW"/>
</dbReference>
<evidence type="ECO:0000256" key="11">
    <source>
        <dbReference type="ARBA" id="ARBA00022679"/>
    </source>
</evidence>
<evidence type="ECO:0000256" key="4">
    <source>
        <dbReference type="ARBA" id="ARBA00004496"/>
    </source>
</evidence>
<keyword evidence="14 17" id="KW-0418">Kinase</keyword>
<feature type="binding site" evidence="19">
    <location>
        <begin position="458"/>
        <end position="459"/>
    </location>
    <ligand>
        <name>phosphoenolpyruvate</name>
        <dbReference type="ChEBI" id="CHEBI:58702"/>
    </ligand>
</feature>
<dbReference type="InterPro" id="IPR015813">
    <property type="entry name" value="Pyrv/PenolPyrv_kinase-like_dom"/>
</dbReference>
<protein>
    <recommendedName>
        <fullName evidence="7 17">Phosphoenolpyruvate-protein phosphotransferase</fullName>
        <ecNumber evidence="6 17">2.7.3.9</ecNumber>
    </recommendedName>
    <alternativeName>
        <fullName evidence="16 17">Phosphotransferase system, enzyme I</fullName>
    </alternativeName>
</protein>
<dbReference type="RefSeq" id="WP_044926457.1">
    <property type="nucleotide sequence ID" value="NZ_QVIA01000016.1"/>
</dbReference>
<dbReference type="EMBL" id="QVIA01000016">
    <property type="protein sequence ID" value="RGC29514.1"/>
    <property type="molecule type" value="Genomic_DNA"/>
</dbReference>
<evidence type="ECO:0000259" key="23">
    <source>
        <dbReference type="Pfam" id="PF02896"/>
    </source>
</evidence>
<dbReference type="GO" id="GO:0008965">
    <property type="term" value="F:phosphoenolpyruvate-protein phosphotransferase activity"/>
    <property type="evidence" value="ECO:0007669"/>
    <property type="project" value="UniProtKB-EC"/>
</dbReference>
<sequence>MQSIKGLTGTRGQACGIIVTIQNAIQELKCIHISESEIAAEEKKLNDARKSYQAELSQLYEKTRQEIGENEAAIFRAYLEMVNDDVFFDNPLKRMKEELINIEYTLNEEKNQTMQMFLGLDDLYMKERGSDIENVCNALIDKMLGSTSPIDKLSHMDQPFIIIAEDLAPADTVRLDKTWLRGFITEKGGQTSHTVILAKTLGIPAIVGAKGALSHADSGKSVWMNGETGEVVFEPDQSIIRKYKENMEAEKNRKALLREVEKEKAFTLNGQYIKICVNAGQKDDINSIDISAYDGIGLFRTEFLYMAESDYPTEETQFQIYKNLAKKTGGKETIIRTLDIGGDKSIDYMQLPEESNPFLGYRAIRICLDRKDIFKTQLRAILRASVYGHLSIMFPMIVNLTELRQARHLTEVCMQELARENIPYDGSIRIGIMIETPAAVLISDILAREADFFSIGTNDLIQYITASDRMNEKTQYLYSVCCPSVLRAIRKVVQDAHAAGIQVGICGEAASDERMVPIWVSLGIDELSMVSSQTAAIKYIIRNLTGKKADAIKERVFQMDTVQEIEMYLDECIKEYQENLC</sequence>
<dbReference type="AlphaFoldDB" id="A0A3E2WS47"/>
<evidence type="ECO:0000259" key="24">
    <source>
        <dbReference type="Pfam" id="PF05524"/>
    </source>
</evidence>
<evidence type="ECO:0000256" key="3">
    <source>
        <dbReference type="ARBA" id="ARBA00002728"/>
    </source>
</evidence>
<dbReference type="PRINTS" id="PR01736">
    <property type="entry name" value="PHPHTRNFRASE"/>
</dbReference>
<feature type="binding site" evidence="20">
    <location>
        <position position="435"/>
    </location>
    <ligand>
        <name>Mg(2+)</name>
        <dbReference type="ChEBI" id="CHEBI:18420"/>
    </ligand>
</feature>
<feature type="active site" description="Tele-phosphohistidine intermediate" evidence="18">
    <location>
        <position position="193"/>
    </location>
</feature>
<evidence type="ECO:0000256" key="19">
    <source>
        <dbReference type="PIRSR" id="PIRSR000732-2"/>
    </source>
</evidence>
<dbReference type="Gene3D" id="3.20.20.60">
    <property type="entry name" value="Phosphoenolpyruvate-binding domains"/>
    <property type="match status" value="1"/>
</dbReference>
<comment type="catalytic activity">
    <reaction evidence="1 17">
        <text>L-histidyl-[protein] + phosphoenolpyruvate = N(pros)-phospho-L-histidyl-[protein] + pyruvate</text>
        <dbReference type="Rhea" id="RHEA:23880"/>
        <dbReference type="Rhea" id="RHEA-COMP:9745"/>
        <dbReference type="Rhea" id="RHEA-COMP:9746"/>
        <dbReference type="ChEBI" id="CHEBI:15361"/>
        <dbReference type="ChEBI" id="CHEBI:29979"/>
        <dbReference type="ChEBI" id="CHEBI:58702"/>
        <dbReference type="ChEBI" id="CHEBI:64837"/>
        <dbReference type="EC" id="2.7.3.9"/>
    </reaction>
</comment>
<accession>A0A3E2WS47</accession>
<evidence type="ECO:0000256" key="10">
    <source>
        <dbReference type="ARBA" id="ARBA00022597"/>
    </source>
</evidence>
<evidence type="ECO:0000313" key="25">
    <source>
        <dbReference type="EMBL" id="RGC29514.1"/>
    </source>
</evidence>
<dbReference type="Proteomes" id="UP000261111">
    <property type="component" value="Unassembled WGS sequence"/>
</dbReference>
<dbReference type="GO" id="GO:0016301">
    <property type="term" value="F:kinase activity"/>
    <property type="evidence" value="ECO:0007669"/>
    <property type="project" value="UniProtKB-KW"/>
</dbReference>
<evidence type="ECO:0000256" key="13">
    <source>
        <dbReference type="ARBA" id="ARBA00022723"/>
    </source>
</evidence>
<evidence type="ECO:0000256" key="7">
    <source>
        <dbReference type="ARBA" id="ARBA00016544"/>
    </source>
</evidence>
<dbReference type="PIRSF" id="PIRSF000732">
    <property type="entry name" value="PTS_enzyme_I"/>
    <property type="match status" value="1"/>
</dbReference>
<comment type="cofactor">
    <cofactor evidence="2 17 20">
        <name>Mg(2+)</name>
        <dbReference type="ChEBI" id="CHEBI:18420"/>
    </cofactor>
</comment>
<dbReference type="Pfam" id="PF02896">
    <property type="entry name" value="PEP-utilizers_C"/>
    <property type="match status" value="1"/>
</dbReference>
<feature type="binding site" evidence="20">
    <location>
        <position position="459"/>
    </location>
    <ligand>
        <name>Mg(2+)</name>
        <dbReference type="ChEBI" id="CHEBI:18420"/>
    </ligand>
</feature>
<dbReference type="SUPFAM" id="SSF47831">
    <property type="entry name" value="Enzyme I of the PEP:sugar phosphotransferase system HPr-binding (sub)domain"/>
    <property type="match status" value="1"/>
</dbReference>
<keyword evidence="21" id="KW-0175">Coiled coil</keyword>
<comment type="subcellular location">
    <subcellularLocation>
        <location evidence="4 17">Cytoplasm</location>
    </subcellularLocation>
</comment>
<dbReference type="InterPro" id="IPR040442">
    <property type="entry name" value="Pyrv_kinase-like_dom_sf"/>
</dbReference>
<evidence type="ECO:0000256" key="5">
    <source>
        <dbReference type="ARBA" id="ARBA00007837"/>
    </source>
</evidence>
<dbReference type="InterPro" id="IPR036618">
    <property type="entry name" value="PtsI_HPr-bd_sf"/>
</dbReference>
<keyword evidence="25" id="KW-0670">Pyruvate</keyword>
<gene>
    <name evidence="25" type="primary">ptsP</name>
    <name evidence="25" type="ORF">DWX41_14635</name>
</gene>
<evidence type="ECO:0000256" key="18">
    <source>
        <dbReference type="PIRSR" id="PIRSR000732-1"/>
    </source>
</evidence>
<evidence type="ECO:0000256" key="12">
    <source>
        <dbReference type="ARBA" id="ARBA00022683"/>
    </source>
</evidence>
<evidence type="ECO:0000256" key="20">
    <source>
        <dbReference type="PIRSR" id="PIRSR000732-3"/>
    </source>
</evidence>
<dbReference type="SUPFAM" id="SSF51621">
    <property type="entry name" value="Phosphoenolpyruvate/pyruvate domain"/>
    <property type="match status" value="1"/>
</dbReference>
<feature type="coiled-coil region" evidence="21">
    <location>
        <begin position="31"/>
        <end position="62"/>
    </location>
</feature>
<evidence type="ECO:0000256" key="14">
    <source>
        <dbReference type="ARBA" id="ARBA00022777"/>
    </source>
</evidence>
<evidence type="ECO:0000259" key="22">
    <source>
        <dbReference type="Pfam" id="PF00391"/>
    </source>
</evidence>
<keyword evidence="8 17" id="KW-0813">Transport</keyword>
<dbReference type="PANTHER" id="PTHR46244">
    <property type="entry name" value="PHOSPHOENOLPYRUVATE-PROTEIN PHOSPHOTRANSFERASE"/>
    <property type="match status" value="1"/>
</dbReference>
<keyword evidence="11 17" id="KW-0808">Transferase</keyword>
<evidence type="ECO:0000256" key="17">
    <source>
        <dbReference type="PIRNR" id="PIRNR000732"/>
    </source>
</evidence>
<dbReference type="Gene3D" id="3.50.30.10">
    <property type="entry name" value="Phosphohistidine domain"/>
    <property type="match status" value="1"/>
</dbReference>
<reference evidence="25 26" key="1">
    <citation type="submission" date="2018-08" db="EMBL/GenBank/DDBJ databases">
        <title>A genome reference for cultivated species of the human gut microbiota.</title>
        <authorList>
            <person name="Zou Y."/>
            <person name="Xue W."/>
            <person name="Luo G."/>
        </authorList>
    </citation>
    <scope>NUCLEOTIDE SEQUENCE [LARGE SCALE GENOMIC DNA]</scope>
    <source>
        <strain evidence="25 26">AF19-21</strain>
    </source>
</reference>
<organism evidence="25 26">
    <name type="scientific">Hungatella hathewayi</name>
    <dbReference type="NCBI Taxonomy" id="154046"/>
    <lineage>
        <taxon>Bacteria</taxon>
        <taxon>Bacillati</taxon>
        <taxon>Bacillota</taxon>
        <taxon>Clostridia</taxon>
        <taxon>Lachnospirales</taxon>
        <taxon>Lachnospiraceae</taxon>
        <taxon>Hungatella</taxon>
    </lineage>
</organism>
<dbReference type="InterPro" id="IPR008279">
    <property type="entry name" value="PEP-util_enz_mobile_dom"/>
</dbReference>
<evidence type="ECO:0000313" key="26">
    <source>
        <dbReference type="Proteomes" id="UP000261111"/>
    </source>
</evidence>
<dbReference type="Pfam" id="PF05524">
    <property type="entry name" value="PEP-utilisers_N"/>
    <property type="match status" value="1"/>
</dbReference>
<evidence type="ECO:0000256" key="6">
    <source>
        <dbReference type="ARBA" id="ARBA00012232"/>
    </source>
</evidence>
<feature type="domain" description="PEP-utilising enzyme C-terminal" evidence="23">
    <location>
        <begin position="256"/>
        <end position="544"/>
    </location>
</feature>
<evidence type="ECO:0000256" key="21">
    <source>
        <dbReference type="SAM" id="Coils"/>
    </source>
</evidence>
<feature type="binding site" evidence="19">
    <location>
        <position position="336"/>
    </location>
    <ligand>
        <name>phosphoenolpyruvate</name>
        <dbReference type="ChEBI" id="CHEBI:58702"/>
    </ligand>
</feature>
<dbReference type="InterPro" id="IPR006318">
    <property type="entry name" value="PTS_EI-like"/>
</dbReference>
<dbReference type="InterPro" id="IPR008731">
    <property type="entry name" value="PTS_EIN"/>
</dbReference>
<evidence type="ECO:0000256" key="8">
    <source>
        <dbReference type="ARBA" id="ARBA00022448"/>
    </source>
</evidence>
<name>A0A3E2WS47_9FIRM</name>
<dbReference type="GeneID" id="93332872"/>
<dbReference type="NCBIfam" id="TIGR01417">
    <property type="entry name" value="PTS_I_fam"/>
    <property type="match status" value="1"/>
</dbReference>
<feature type="binding site" evidence="19">
    <location>
        <position position="469"/>
    </location>
    <ligand>
        <name>phosphoenolpyruvate</name>
        <dbReference type="ChEBI" id="CHEBI:58702"/>
    </ligand>
</feature>
<dbReference type="GO" id="GO:0005737">
    <property type="term" value="C:cytoplasm"/>
    <property type="evidence" value="ECO:0007669"/>
    <property type="project" value="UniProtKB-SubCell"/>
</dbReference>
<evidence type="ECO:0000256" key="2">
    <source>
        <dbReference type="ARBA" id="ARBA00001946"/>
    </source>
</evidence>
<keyword evidence="12 17" id="KW-0598">Phosphotransferase system</keyword>
<keyword evidence="15 17" id="KW-0460">Magnesium</keyword>
<keyword evidence="10 17" id="KW-0762">Sugar transport</keyword>
<keyword evidence="13 17" id="KW-0479">Metal-binding</keyword>
<proteinExistence type="inferred from homology"/>
<dbReference type="InterPro" id="IPR036637">
    <property type="entry name" value="Phosphohistidine_dom_sf"/>
</dbReference>
<dbReference type="EC" id="2.7.3.9" evidence="6 17"/>
<dbReference type="InterPro" id="IPR000121">
    <property type="entry name" value="PEP_util_C"/>
</dbReference>
<feature type="domain" description="PEP-utilising enzyme mobile" evidence="22">
    <location>
        <begin position="158"/>
        <end position="229"/>
    </location>
</feature>
<evidence type="ECO:0000256" key="15">
    <source>
        <dbReference type="ARBA" id="ARBA00022842"/>
    </source>
</evidence>
<evidence type="ECO:0000256" key="9">
    <source>
        <dbReference type="ARBA" id="ARBA00022490"/>
    </source>
</evidence>
<feature type="domain" description="Phosphotransferase system enzyme I N-terminal" evidence="24">
    <location>
        <begin position="5"/>
        <end position="128"/>
    </location>
</feature>
<feature type="binding site" evidence="19">
    <location>
        <position position="300"/>
    </location>
    <ligand>
        <name>phosphoenolpyruvate</name>
        <dbReference type="ChEBI" id="CHEBI:58702"/>
    </ligand>
</feature>
<keyword evidence="9 17" id="KW-0963">Cytoplasm</keyword>
<dbReference type="Pfam" id="PF00391">
    <property type="entry name" value="PEP-utilizers"/>
    <property type="match status" value="1"/>
</dbReference>
<dbReference type="InterPro" id="IPR050499">
    <property type="entry name" value="PEP-utilizing_PTS_enzyme"/>
</dbReference>
<evidence type="ECO:0000256" key="1">
    <source>
        <dbReference type="ARBA" id="ARBA00000683"/>
    </source>
</evidence>
<dbReference type="PANTHER" id="PTHR46244:SF3">
    <property type="entry name" value="PHOSPHOENOLPYRUVATE-PROTEIN PHOSPHOTRANSFERASE"/>
    <property type="match status" value="1"/>
</dbReference>
<comment type="similarity">
    <text evidence="5 17">Belongs to the PEP-utilizing enzyme family.</text>
</comment>
<dbReference type="Gene3D" id="1.10.274.10">
    <property type="entry name" value="PtsI, HPr-binding domain"/>
    <property type="match status" value="1"/>
</dbReference>
<feature type="active site" description="Proton donor" evidence="18">
    <location>
        <position position="506"/>
    </location>
</feature>
<dbReference type="InterPro" id="IPR024692">
    <property type="entry name" value="PTS_EI"/>
</dbReference>
<evidence type="ECO:0000256" key="16">
    <source>
        <dbReference type="ARBA" id="ARBA00033235"/>
    </source>
</evidence>